<evidence type="ECO:0000256" key="1">
    <source>
        <dbReference type="SAM" id="MobiDB-lite"/>
    </source>
</evidence>
<feature type="region of interest" description="Disordered" evidence="1">
    <location>
        <begin position="1"/>
        <end position="23"/>
    </location>
</feature>
<gene>
    <name evidence="2" type="ORF">HDID_LOCUS6350</name>
</gene>
<evidence type="ECO:0000313" key="2">
    <source>
        <dbReference type="EMBL" id="VDL58668.1"/>
    </source>
</evidence>
<dbReference type="EMBL" id="UYSG01005032">
    <property type="protein sequence ID" value="VDL58668.1"/>
    <property type="molecule type" value="Genomic_DNA"/>
</dbReference>
<dbReference type="Proteomes" id="UP000274504">
    <property type="component" value="Unassembled WGS sequence"/>
</dbReference>
<accession>A0A3P6ZM41</accession>
<evidence type="ECO:0000313" key="3">
    <source>
        <dbReference type="Proteomes" id="UP000274504"/>
    </source>
</evidence>
<dbReference type="AlphaFoldDB" id="A0A3P6ZM41"/>
<protein>
    <submittedName>
        <fullName evidence="2">Uncharacterized protein</fullName>
    </submittedName>
</protein>
<sequence>MEAMFKTPTEENTGPWKKPKKQPKIRHYHWPEIKDVIFEPVVGADVPENLEAYAEAVKRLYTEGKSSSV</sequence>
<reference evidence="2 3" key="1">
    <citation type="submission" date="2018-11" db="EMBL/GenBank/DDBJ databases">
        <authorList>
            <consortium name="Pathogen Informatics"/>
        </authorList>
    </citation>
    <scope>NUCLEOTIDE SEQUENCE [LARGE SCALE GENOMIC DNA]</scope>
</reference>
<name>A0A3P6ZM41_HYMDI</name>
<proteinExistence type="predicted"/>
<organism evidence="2 3">
    <name type="scientific">Hymenolepis diminuta</name>
    <name type="common">Rat tapeworm</name>
    <dbReference type="NCBI Taxonomy" id="6216"/>
    <lineage>
        <taxon>Eukaryota</taxon>
        <taxon>Metazoa</taxon>
        <taxon>Spiralia</taxon>
        <taxon>Lophotrochozoa</taxon>
        <taxon>Platyhelminthes</taxon>
        <taxon>Cestoda</taxon>
        <taxon>Eucestoda</taxon>
        <taxon>Cyclophyllidea</taxon>
        <taxon>Hymenolepididae</taxon>
        <taxon>Hymenolepis</taxon>
    </lineage>
</organism>